<keyword evidence="4" id="KW-0378">Hydrolase</keyword>
<keyword evidence="5" id="KW-1185">Reference proteome</keyword>
<dbReference type="SUPFAM" id="SSF52980">
    <property type="entry name" value="Restriction endonuclease-like"/>
    <property type="match status" value="1"/>
</dbReference>
<dbReference type="GO" id="GO:0004519">
    <property type="term" value="F:endonuclease activity"/>
    <property type="evidence" value="ECO:0007669"/>
    <property type="project" value="UniProtKB-KW"/>
</dbReference>
<name>A0ABW7C614_9CYAN</name>
<dbReference type="InterPro" id="IPR012296">
    <property type="entry name" value="Nuclease_put_TT1808"/>
</dbReference>
<keyword evidence="1" id="KW-0175">Coiled coil</keyword>
<dbReference type="Pfam" id="PF05685">
    <property type="entry name" value="Uma2"/>
    <property type="match status" value="1"/>
</dbReference>
<dbReference type="PANTHER" id="PTHR33352:SF2">
    <property type="entry name" value="SLL0995 PROTEIN"/>
    <property type="match status" value="1"/>
</dbReference>
<dbReference type="RefSeq" id="WP_393010674.1">
    <property type="nucleotide sequence ID" value="NZ_JAZAQF010000016.1"/>
</dbReference>
<reference evidence="5" key="1">
    <citation type="journal article" date="2024" name="Algal Res.">
        <title>Biochemical, toxicological and genomic investigation of a high-biomass producing Limnothrix strain isolated from Italian shallow drinking water reservoir.</title>
        <authorList>
            <person name="Simonazzi M."/>
            <person name="Shishido T.K."/>
            <person name="Delbaje E."/>
            <person name="Wahlsten M."/>
            <person name="Fewer D.P."/>
            <person name="Sivonen K."/>
            <person name="Pezzolesi L."/>
            <person name="Pistocchi R."/>
        </authorList>
    </citation>
    <scope>NUCLEOTIDE SEQUENCE [LARGE SCALE GENOMIC DNA]</scope>
    <source>
        <strain evidence="5">LRLZ20PSL1</strain>
    </source>
</reference>
<dbReference type="Proteomes" id="UP001604335">
    <property type="component" value="Unassembled WGS sequence"/>
</dbReference>
<dbReference type="EMBL" id="JAZAQF010000016">
    <property type="protein sequence ID" value="MFG3816641.1"/>
    <property type="molecule type" value="Genomic_DNA"/>
</dbReference>
<dbReference type="Gene3D" id="3.90.1570.10">
    <property type="entry name" value="tt1808, chain A"/>
    <property type="match status" value="1"/>
</dbReference>
<keyword evidence="4" id="KW-0255">Endonuclease</keyword>
<evidence type="ECO:0000313" key="5">
    <source>
        <dbReference type="Proteomes" id="UP001604335"/>
    </source>
</evidence>
<keyword evidence="4" id="KW-0540">Nuclease</keyword>
<evidence type="ECO:0000256" key="2">
    <source>
        <dbReference type="SAM" id="MobiDB-lite"/>
    </source>
</evidence>
<evidence type="ECO:0000313" key="4">
    <source>
        <dbReference type="EMBL" id="MFG3816641.1"/>
    </source>
</evidence>
<dbReference type="PANTHER" id="PTHR33352">
    <property type="entry name" value="SLR1095 PROTEIN"/>
    <property type="match status" value="1"/>
</dbReference>
<dbReference type="CDD" id="cd06260">
    <property type="entry name" value="DUF820-like"/>
    <property type="match status" value="1"/>
</dbReference>
<feature type="domain" description="Putative restriction endonuclease" evidence="3">
    <location>
        <begin position="61"/>
        <end position="178"/>
    </location>
</feature>
<accession>A0ABW7C614</accession>
<feature type="coiled-coil region" evidence="1">
    <location>
        <begin position="238"/>
        <end position="279"/>
    </location>
</feature>
<organism evidence="4 5">
    <name type="scientific">Limnothrix redekei LRLZ20PSL1</name>
    <dbReference type="NCBI Taxonomy" id="3112953"/>
    <lineage>
        <taxon>Bacteria</taxon>
        <taxon>Bacillati</taxon>
        <taxon>Cyanobacteriota</taxon>
        <taxon>Cyanophyceae</taxon>
        <taxon>Pseudanabaenales</taxon>
        <taxon>Pseudanabaenaceae</taxon>
        <taxon>Limnothrix</taxon>
    </lineage>
</organism>
<protein>
    <submittedName>
        <fullName evidence="4">Uma2 family endonuclease</fullName>
    </submittedName>
</protein>
<feature type="region of interest" description="Disordered" evidence="2">
    <location>
        <begin position="1"/>
        <end position="23"/>
    </location>
</feature>
<feature type="compositionally biased region" description="Polar residues" evidence="2">
    <location>
        <begin position="12"/>
        <end position="21"/>
    </location>
</feature>
<evidence type="ECO:0000259" key="3">
    <source>
        <dbReference type="Pfam" id="PF05685"/>
    </source>
</evidence>
<evidence type="ECO:0000256" key="1">
    <source>
        <dbReference type="SAM" id="Coils"/>
    </source>
</evidence>
<dbReference type="InterPro" id="IPR008538">
    <property type="entry name" value="Uma2"/>
</dbReference>
<proteinExistence type="predicted"/>
<gene>
    <name evidence="4" type="ORF">VPK24_03250</name>
</gene>
<comment type="caution">
    <text evidence="4">The sequence shown here is derived from an EMBL/GenBank/DDBJ whole genome shotgun (WGS) entry which is preliminary data.</text>
</comment>
<sequence length="280" mass="31357">MTRDRPIAPPMSSLSTAQESTPDGAIAPNDLALPTVTIHQPQPADIVYPSADGKPLAETYLHLNAIIAILKALQFHLCGQQATVLADQFLYYSQGYPRLRVAPDVMVIFNVAPGGRDNYKIWEEGEIPSVIFEVTSPGTRQEDQHHKHWLYQQMGVQEYWLFDPKNEWIEGQLRGYQLGPSRTPDGDPCEAYLPITDNQSAVLGLRLEVCGPLLRFFNEATGQWLPMPDEIGDVLAERDRAAAERDRAAAELDQERQAKEAALAELAALRERLRQLETDE</sequence>
<dbReference type="InterPro" id="IPR011335">
    <property type="entry name" value="Restrct_endonuc-II-like"/>
</dbReference>